<comment type="caution">
    <text evidence="3">The sequence shown here is derived from an EMBL/GenBank/DDBJ whole genome shotgun (WGS) entry which is preliminary data.</text>
</comment>
<dbReference type="PANTHER" id="PTHR12277">
    <property type="entry name" value="ALPHA/BETA HYDROLASE DOMAIN-CONTAINING PROTEIN"/>
    <property type="match status" value="1"/>
</dbReference>
<gene>
    <name evidence="3" type="ORF">O3M35_004974</name>
</gene>
<dbReference type="AlphaFoldDB" id="A0AAW1DGJ7"/>
<dbReference type="GO" id="GO:0052651">
    <property type="term" value="P:monoacylglycerol catabolic process"/>
    <property type="evidence" value="ECO:0007669"/>
    <property type="project" value="TreeGrafter"/>
</dbReference>
<sequence length="360" mass="41538">MDISKLIALTIFFLIPITIVELWFYEVIAFGTLLTAILVFIVIFVIIPVIYRYSYVMQRNLLFLNFVSVPVDFENPQSQELIGAQNYRVKSKDNVTIGVWHILPNRLALNKTLTSGKDTIEYLNHGEPIMIYLHGNSGNRGTAHRVHLYRILQENNFHIVAFDYRSYGDSSYVEPTEEGVVADSRSVYHWVKEKSGSSNIFLWGHSLGTGISSHLLDILEGEKENVSGIVLESPFNNMSDEIRHYPLARFFKYLPWFDYFFVEPVYENGFRFESDMHLSKVKSPIMILHAEDDIVVPLVLGEKLYEYIKNARKESNIASPLKMHKFSKADGLGHKYIYKSKQLTSFVLNFVSESLAYQQH</sequence>
<protein>
    <recommendedName>
        <fullName evidence="2">AB hydrolase-1 domain-containing protein</fullName>
    </recommendedName>
</protein>
<dbReference type="GO" id="GO:0047372">
    <property type="term" value="F:monoacylglycerol lipase activity"/>
    <property type="evidence" value="ECO:0007669"/>
    <property type="project" value="TreeGrafter"/>
</dbReference>
<dbReference type="SUPFAM" id="SSF53474">
    <property type="entry name" value="alpha/beta-Hydrolases"/>
    <property type="match status" value="1"/>
</dbReference>
<keyword evidence="1" id="KW-1133">Transmembrane helix</keyword>
<keyword evidence="4" id="KW-1185">Reference proteome</keyword>
<keyword evidence="1" id="KW-0472">Membrane</keyword>
<dbReference type="Gene3D" id="3.40.50.1820">
    <property type="entry name" value="alpha/beta hydrolase"/>
    <property type="match status" value="1"/>
</dbReference>
<feature type="domain" description="AB hydrolase-1" evidence="2">
    <location>
        <begin position="128"/>
        <end position="260"/>
    </location>
</feature>
<accession>A0AAW1DGJ7</accession>
<keyword evidence="1" id="KW-0812">Transmembrane</keyword>
<dbReference type="GO" id="GO:0004622">
    <property type="term" value="F:phosphatidylcholine lysophospholipase activity"/>
    <property type="evidence" value="ECO:0007669"/>
    <property type="project" value="TreeGrafter"/>
</dbReference>
<evidence type="ECO:0000259" key="2">
    <source>
        <dbReference type="Pfam" id="PF00561"/>
    </source>
</evidence>
<proteinExistence type="predicted"/>
<dbReference type="Proteomes" id="UP001461498">
    <property type="component" value="Unassembled WGS sequence"/>
</dbReference>
<evidence type="ECO:0000313" key="3">
    <source>
        <dbReference type="EMBL" id="KAK9510124.1"/>
    </source>
</evidence>
<dbReference type="GO" id="GO:0005789">
    <property type="term" value="C:endoplasmic reticulum membrane"/>
    <property type="evidence" value="ECO:0007669"/>
    <property type="project" value="TreeGrafter"/>
</dbReference>
<dbReference type="EMBL" id="JAPXFL010000002">
    <property type="protein sequence ID" value="KAK9510124.1"/>
    <property type="molecule type" value="Genomic_DNA"/>
</dbReference>
<dbReference type="PANTHER" id="PTHR12277:SF194">
    <property type="entry name" value="FI04476P"/>
    <property type="match status" value="1"/>
</dbReference>
<dbReference type="GO" id="GO:0006660">
    <property type="term" value="P:phosphatidylserine catabolic process"/>
    <property type="evidence" value="ECO:0007669"/>
    <property type="project" value="TreeGrafter"/>
</dbReference>
<evidence type="ECO:0000313" key="4">
    <source>
        <dbReference type="Proteomes" id="UP001461498"/>
    </source>
</evidence>
<feature type="transmembrane region" description="Helical" evidence="1">
    <location>
        <begin position="7"/>
        <end position="25"/>
    </location>
</feature>
<dbReference type="InterPro" id="IPR000073">
    <property type="entry name" value="AB_hydrolase_1"/>
</dbReference>
<evidence type="ECO:0000256" key="1">
    <source>
        <dbReference type="SAM" id="Phobius"/>
    </source>
</evidence>
<dbReference type="Pfam" id="PF00561">
    <property type="entry name" value="Abhydrolase_1"/>
    <property type="match status" value="1"/>
</dbReference>
<name>A0AAW1DGJ7_9HEMI</name>
<reference evidence="3 4" key="1">
    <citation type="submission" date="2022-12" db="EMBL/GenBank/DDBJ databases">
        <title>Chromosome-level genome assembly of true bugs.</title>
        <authorList>
            <person name="Ma L."/>
            <person name="Li H."/>
        </authorList>
    </citation>
    <scope>NUCLEOTIDE SEQUENCE [LARGE SCALE GENOMIC DNA]</scope>
    <source>
        <strain evidence="3">Lab_2022b</strain>
    </source>
</reference>
<dbReference type="InterPro" id="IPR029058">
    <property type="entry name" value="AB_hydrolase_fold"/>
</dbReference>
<feature type="transmembrane region" description="Helical" evidence="1">
    <location>
        <begin position="31"/>
        <end position="51"/>
    </location>
</feature>
<organism evidence="3 4">
    <name type="scientific">Rhynocoris fuscipes</name>
    <dbReference type="NCBI Taxonomy" id="488301"/>
    <lineage>
        <taxon>Eukaryota</taxon>
        <taxon>Metazoa</taxon>
        <taxon>Ecdysozoa</taxon>
        <taxon>Arthropoda</taxon>
        <taxon>Hexapoda</taxon>
        <taxon>Insecta</taxon>
        <taxon>Pterygota</taxon>
        <taxon>Neoptera</taxon>
        <taxon>Paraneoptera</taxon>
        <taxon>Hemiptera</taxon>
        <taxon>Heteroptera</taxon>
        <taxon>Panheteroptera</taxon>
        <taxon>Cimicomorpha</taxon>
        <taxon>Reduviidae</taxon>
        <taxon>Harpactorinae</taxon>
        <taxon>Harpactorini</taxon>
        <taxon>Rhynocoris</taxon>
    </lineage>
</organism>